<dbReference type="STRING" id="97972.A0A2V1D7A2"/>
<dbReference type="AlphaFoldDB" id="A0A2V1D7A2"/>
<reference evidence="8 9" key="1">
    <citation type="journal article" date="2018" name="Sci. Rep.">
        <title>Comparative genomics provides insights into the lifestyle and reveals functional heterogeneity of dark septate endophytic fungi.</title>
        <authorList>
            <person name="Knapp D.G."/>
            <person name="Nemeth J.B."/>
            <person name="Barry K."/>
            <person name="Hainaut M."/>
            <person name="Henrissat B."/>
            <person name="Johnson J."/>
            <person name="Kuo A."/>
            <person name="Lim J.H.P."/>
            <person name="Lipzen A."/>
            <person name="Nolan M."/>
            <person name="Ohm R.A."/>
            <person name="Tamas L."/>
            <person name="Grigoriev I.V."/>
            <person name="Spatafora J.W."/>
            <person name="Nagy L.G."/>
            <person name="Kovacs G.M."/>
        </authorList>
    </citation>
    <scope>NUCLEOTIDE SEQUENCE [LARGE SCALE GENOMIC DNA]</scope>
    <source>
        <strain evidence="8 9">DSE2036</strain>
    </source>
</reference>
<dbReference type="Pfam" id="PF00172">
    <property type="entry name" value="Zn_clus"/>
    <property type="match status" value="1"/>
</dbReference>
<evidence type="ECO:0000259" key="7">
    <source>
        <dbReference type="PROSITE" id="PS50048"/>
    </source>
</evidence>
<accession>A0A2V1D7A2</accession>
<dbReference type="GO" id="GO:0000981">
    <property type="term" value="F:DNA-binding transcription factor activity, RNA polymerase II-specific"/>
    <property type="evidence" value="ECO:0007669"/>
    <property type="project" value="InterPro"/>
</dbReference>
<keyword evidence="2" id="KW-0805">Transcription regulation</keyword>
<evidence type="ECO:0000256" key="1">
    <source>
        <dbReference type="ARBA" id="ARBA00022723"/>
    </source>
</evidence>
<dbReference type="GO" id="GO:0008270">
    <property type="term" value="F:zinc ion binding"/>
    <property type="evidence" value="ECO:0007669"/>
    <property type="project" value="InterPro"/>
</dbReference>
<dbReference type="SMART" id="SM00906">
    <property type="entry name" value="Fungal_trans"/>
    <property type="match status" value="1"/>
</dbReference>
<dbReference type="PANTHER" id="PTHR47424:SF3">
    <property type="entry name" value="REGULATORY PROTEIN GAL4"/>
    <property type="match status" value="1"/>
</dbReference>
<name>A0A2V1D7A2_9PLEO</name>
<evidence type="ECO:0000256" key="5">
    <source>
        <dbReference type="ARBA" id="ARBA00023242"/>
    </source>
</evidence>
<keyword evidence="5" id="KW-0539">Nucleus</keyword>
<dbReference type="InterPro" id="IPR007219">
    <property type="entry name" value="XnlR_reg_dom"/>
</dbReference>
<keyword evidence="4" id="KW-0804">Transcription</keyword>
<proteinExistence type="predicted"/>
<sequence length="701" mass="79095">MEEQPPSPKRKKVRSKYASRACVSCRRSKLKCSGENPCQRCTENGKRCFYSEDQNAAEALQNLSRPSPSQPPLSSNPGASNGNGIGRRSILPRHDAIERRASDASVMGLSMEARMARIEGMMETLIQERGTTTTPRMSSEREEAIADAMHTDPNLQSAGELFFPNFIQQRHQSFHLDSIERPRLSASMASPISGTESPVTIRVGSKSFAFPAPADHQKAVDFFFSDLSAYHPCINEAEFRLRSDKMLSSPALQQNDIYFLALSYMVFACAEIAVETTASRATLKPAGWPWFQAADELVDKKVAVGQGDLTMIQYLIFKTVYLIAVDEPDAAYNTIGIAGRLCFQFGIHQQSSWRNHTPFEIHMQQRIFWTTYALDRQVSLSCGRPYCIRDLDIDTQMADYLYDKDLHPDRPLPDPNTGSSSIAYLDTMVHWSKFAARLWDEVLTASLREQRSHWEEGLSVFNARMVKYTEDELPSFPLLPMDSGLDHLPELRQLRQHTTANVRFRQLRLLPYRQSMLSLRYSEECGRVCGDLALDIAQRVRHHTAEPNHPSSFRFVMATALGHVLLVLVTLLLRDLSAIGLEDAWQEYANAYRDTLTLLQELSTHFAMASRILDDFGSITNIVNAIVLEQKGEPGFPHHIIPANIRELLPYTSLDFAQQSNTGGLDMNRNLVDAEAATNHSTTPLEFQMSTRKGRYGVLWM</sequence>
<dbReference type="Pfam" id="PF04082">
    <property type="entry name" value="Fungal_trans"/>
    <property type="match status" value="1"/>
</dbReference>
<dbReference type="SUPFAM" id="SSF57701">
    <property type="entry name" value="Zn2/Cys6 DNA-binding domain"/>
    <property type="match status" value="1"/>
</dbReference>
<feature type="region of interest" description="Disordered" evidence="6">
    <location>
        <begin position="60"/>
        <end position="94"/>
    </location>
</feature>
<dbReference type="GO" id="GO:0006351">
    <property type="term" value="P:DNA-templated transcription"/>
    <property type="evidence" value="ECO:0007669"/>
    <property type="project" value="InterPro"/>
</dbReference>
<dbReference type="InterPro" id="IPR051127">
    <property type="entry name" value="Fungal_SecMet_Regulators"/>
</dbReference>
<dbReference type="CDD" id="cd12148">
    <property type="entry name" value="fungal_TF_MHR"/>
    <property type="match status" value="1"/>
</dbReference>
<dbReference type="Proteomes" id="UP000244855">
    <property type="component" value="Unassembled WGS sequence"/>
</dbReference>
<keyword evidence="1" id="KW-0479">Metal-binding</keyword>
<evidence type="ECO:0000256" key="3">
    <source>
        <dbReference type="ARBA" id="ARBA00023125"/>
    </source>
</evidence>
<organism evidence="8 9">
    <name type="scientific">Periconia macrospinosa</name>
    <dbReference type="NCBI Taxonomy" id="97972"/>
    <lineage>
        <taxon>Eukaryota</taxon>
        <taxon>Fungi</taxon>
        <taxon>Dikarya</taxon>
        <taxon>Ascomycota</taxon>
        <taxon>Pezizomycotina</taxon>
        <taxon>Dothideomycetes</taxon>
        <taxon>Pleosporomycetidae</taxon>
        <taxon>Pleosporales</taxon>
        <taxon>Massarineae</taxon>
        <taxon>Periconiaceae</taxon>
        <taxon>Periconia</taxon>
    </lineage>
</organism>
<dbReference type="GO" id="GO:0005634">
    <property type="term" value="C:nucleus"/>
    <property type="evidence" value="ECO:0007669"/>
    <property type="project" value="TreeGrafter"/>
</dbReference>
<keyword evidence="9" id="KW-1185">Reference proteome</keyword>
<dbReference type="SMART" id="SM00066">
    <property type="entry name" value="GAL4"/>
    <property type="match status" value="1"/>
</dbReference>
<dbReference type="CDD" id="cd00067">
    <property type="entry name" value="GAL4"/>
    <property type="match status" value="1"/>
</dbReference>
<evidence type="ECO:0000256" key="2">
    <source>
        <dbReference type="ARBA" id="ARBA00023015"/>
    </source>
</evidence>
<dbReference type="GO" id="GO:0000978">
    <property type="term" value="F:RNA polymerase II cis-regulatory region sequence-specific DNA binding"/>
    <property type="evidence" value="ECO:0007669"/>
    <property type="project" value="TreeGrafter"/>
</dbReference>
<dbReference type="EMBL" id="KZ805557">
    <property type="protein sequence ID" value="PVH93970.1"/>
    <property type="molecule type" value="Genomic_DNA"/>
</dbReference>
<evidence type="ECO:0000256" key="6">
    <source>
        <dbReference type="SAM" id="MobiDB-lite"/>
    </source>
</evidence>
<dbReference type="PROSITE" id="PS00463">
    <property type="entry name" value="ZN2_CY6_FUNGAL_1"/>
    <property type="match status" value="1"/>
</dbReference>
<gene>
    <name evidence="8" type="ORF">DM02DRAFT_618919</name>
</gene>
<dbReference type="PANTHER" id="PTHR47424">
    <property type="entry name" value="REGULATORY PROTEIN GAL4"/>
    <property type="match status" value="1"/>
</dbReference>
<dbReference type="GO" id="GO:0000435">
    <property type="term" value="P:positive regulation of transcription from RNA polymerase II promoter by galactose"/>
    <property type="evidence" value="ECO:0007669"/>
    <property type="project" value="TreeGrafter"/>
</dbReference>
<keyword evidence="3" id="KW-0238">DNA-binding</keyword>
<evidence type="ECO:0000313" key="9">
    <source>
        <dbReference type="Proteomes" id="UP000244855"/>
    </source>
</evidence>
<feature type="compositionally biased region" description="Low complexity" evidence="6">
    <location>
        <begin position="60"/>
        <end position="77"/>
    </location>
</feature>
<dbReference type="Gene3D" id="4.10.240.10">
    <property type="entry name" value="Zn(2)-C6 fungal-type DNA-binding domain"/>
    <property type="match status" value="1"/>
</dbReference>
<evidence type="ECO:0000313" key="8">
    <source>
        <dbReference type="EMBL" id="PVH93970.1"/>
    </source>
</evidence>
<evidence type="ECO:0000256" key="4">
    <source>
        <dbReference type="ARBA" id="ARBA00023163"/>
    </source>
</evidence>
<dbReference type="InterPro" id="IPR001138">
    <property type="entry name" value="Zn2Cys6_DnaBD"/>
</dbReference>
<dbReference type="PROSITE" id="PS50048">
    <property type="entry name" value="ZN2_CY6_FUNGAL_2"/>
    <property type="match status" value="1"/>
</dbReference>
<dbReference type="OrthoDB" id="3266505at2759"/>
<feature type="domain" description="Zn(2)-C6 fungal-type" evidence="7">
    <location>
        <begin position="21"/>
        <end position="50"/>
    </location>
</feature>
<protein>
    <recommendedName>
        <fullName evidence="7">Zn(2)-C6 fungal-type domain-containing protein</fullName>
    </recommendedName>
</protein>
<dbReference type="InterPro" id="IPR036864">
    <property type="entry name" value="Zn2-C6_fun-type_DNA-bd_sf"/>
</dbReference>